<name>A0ACC0MFB6_RHOML</name>
<keyword evidence="2" id="KW-1185">Reference proteome</keyword>
<sequence length="558" mass="62534">MELDRSETSGLLAPGFRFHPTDEELVSYYLKRKVCGKPFRFDPISDVDVYKTEPWDLPGKSRLKTRDLEWYFFSVLDKKYGNGSRTNRATERGYWKTTGKDRAVLHRTRTVGMKKTLVYHNGRAPRGERTNWVMHEYRLVDETLEKSGIFQDAFVLCRIFQKSGSGPKNGEQYGAPFVEEEWENDALVVVPGEEVRGEEAADDDSFLDANDIEQFLVRFFYTISLSLSQILGTDFPSGNVPVPSNFYYGDSSTNVPYPLDFVDDAQKLLLSMGENYYAQNQPEDPVQNYVDAIPVKPEYVGELSNSVNAVDPDYLLDEPFFDVTNNQLDQGEYLETGDLSNTILGDPSYMDMVEEYLTFYDAENGNSQYMPFDTLDMMGSENPFSDQSCLTQEHLNGGAQQESMGSQQLWQGLEIDVASSSEQELEKLGSGNPHPLTKQVNRKLGSIPAPPAFASEFPTKEAALLLSSQAHPSSPAQITAGMIQISNTTAGGNRAYWSFGKNSNVNIVLSFGLSPDDPNPTKVGTGVPRCWLYMLFVWVLILSVTCRIGTYFYTGNAA</sequence>
<dbReference type="Proteomes" id="UP001062846">
    <property type="component" value="Chromosome 9"/>
</dbReference>
<proteinExistence type="predicted"/>
<evidence type="ECO:0000313" key="2">
    <source>
        <dbReference type="Proteomes" id="UP001062846"/>
    </source>
</evidence>
<reference evidence="1" key="1">
    <citation type="submission" date="2022-02" db="EMBL/GenBank/DDBJ databases">
        <title>Plant Genome Project.</title>
        <authorList>
            <person name="Zhang R.-G."/>
        </authorList>
    </citation>
    <scope>NUCLEOTIDE SEQUENCE</scope>
    <source>
        <strain evidence="1">AT1</strain>
    </source>
</reference>
<dbReference type="EMBL" id="CM046396">
    <property type="protein sequence ID" value="KAI8539733.1"/>
    <property type="molecule type" value="Genomic_DNA"/>
</dbReference>
<comment type="caution">
    <text evidence="1">The sequence shown here is derived from an EMBL/GenBank/DDBJ whole genome shotgun (WGS) entry which is preliminary data.</text>
</comment>
<gene>
    <name evidence="1" type="ORF">RHMOL_Rhmol09G0205600</name>
</gene>
<evidence type="ECO:0000313" key="1">
    <source>
        <dbReference type="EMBL" id="KAI8539733.1"/>
    </source>
</evidence>
<organism evidence="1 2">
    <name type="scientific">Rhododendron molle</name>
    <name type="common">Chinese azalea</name>
    <name type="synonym">Azalea mollis</name>
    <dbReference type="NCBI Taxonomy" id="49168"/>
    <lineage>
        <taxon>Eukaryota</taxon>
        <taxon>Viridiplantae</taxon>
        <taxon>Streptophyta</taxon>
        <taxon>Embryophyta</taxon>
        <taxon>Tracheophyta</taxon>
        <taxon>Spermatophyta</taxon>
        <taxon>Magnoliopsida</taxon>
        <taxon>eudicotyledons</taxon>
        <taxon>Gunneridae</taxon>
        <taxon>Pentapetalae</taxon>
        <taxon>asterids</taxon>
        <taxon>Ericales</taxon>
        <taxon>Ericaceae</taxon>
        <taxon>Ericoideae</taxon>
        <taxon>Rhodoreae</taxon>
        <taxon>Rhododendron</taxon>
    </lineage>
</organism>
<accession>A0ACC0MFB6</accession>
<protein>
    <submittedName>
        <fullName evidence="1">Uncharacterized protein</fullName>
    </submittedName>
</protein>